<evidence type="ECO:0000313" key="2">
    <source>
        <dbReference type="Proteomes" id="UP000237968"/>
    </source>
</evidence>
<keyword evidence="1" id="KW-0808">Transferase</keyword>
<dbReference type="Gene3D" id="3.30.360.30">
    <property type="entry name" value="homospermidine synthase like"/>
    <property type="match status" value="1"/>
</dbReference>
<keyword evidence="2" id="KW-1185">Reference proteome</keyword>
<reference evidence="1 2" key="1">
    <citation type="submission" date="2018-03" db="EMBL/GenBank/DDBJ databases">
        <title>Draft Genome Sequences of the Obligatory Marine Myxobacteria Enhygromyxa salina SWB005.</title>
        <authorList>
            <person name="Poehlein A."/>
            <person name="Moghaddam J.A."/>
            <person name="Harms H."/>
            <person name="Alanjari M."/>
            <person name="Koenig G.M."/>
            <person name="Daniel R."/>
            <person name="Schaeberle T.F."/>
        </authorList>
    </citation>
    <scope>NUCLEOTIDE SEQUENCE [LARGE SCALE GENOMIC DNA]</scope>
    <source>
        <strain evidence="1 2">SWB005</strain>
    </source>
</reference>
<gene>
    <name evidence="1" type="primary">hss</name>
    <name evidence="1" type="ORF">ENSA5_28120</name>
</gene>
<accession>A0A2S9Y4H2</accession>
<name>A0A2S9Y4H2_9BACT</name>
<dbReference type="EC" id="2.5.1.44" evidence="1"/>
<dbReference type="Proteomes" id="UP000237968">
    <property type="component" value="Unassembled WGS sequence"/>
</dbReference>
<dbReference type="Gene3D" id="3.40.50.720">
    <property type="entry name" value="NAD(P)-binding Rossmann-like Domain"/>
    <property type="match status" value="1"/>
</dbReference>
<protein>
    <submittedName>
        <fullName evidence="1">Homospermidine synthase</fullName>
        <ecNumber evidence="1">2.5.1.44</ecNumber>
    </submittedName>
</protein>
<organism evidence="1 2">
    <name type="scientific">Enhygromyxa salina</name>
    <dbReference type="NCBI Taxonomy" id="215803"/>
    <lineage>
        <taxon>Bacteria</taxon>
        <taxon>Pseudomonadati</taxon>
        <taxon>Myxococcota</taxon>
        <taxon>Polyangia</taxon>
        <taxon>Nannocystales</taxon>
        <taxon>Nannocystaceae</taxon>
        <taxon>Enhygromyxa</taxon>
    </lineage>
</organism>
<dbReference type="EMBL" id="PVNK01000138">
    <property type="protein sequence ID" value="PRP99997.1"/>
    <property type="molecule type" value="Genomic_DNA"/>
</dbReference>
<dbReference type="GO" id="GO:0047296">
    <property type="term" value="F:homospermidine synthase activity"/>
    <property type="evidence" value="ECO:0007669"/>
    <property type="project" value="UniProtKB-EC"/>
</dbReference>
<dbReference type="RefSeq" id="WP_181197746.1">
    <property type="nucleotide sequence ID" value="NZ_PVNK01000138.1"/>
</dbReference>
<comment type="caution">
    <text evidence="1">The sequence shown here is derived from an EMBL/GenBank/DDBJ whole genome shotgun (WGS) entry which is preliminary data.</text>
</comment>
<evidence type="ECO:0000313" key="1">
    <source>
        <dbReference type="EMBL" id="PRP99997.1"/>
    </source>
</evidence>
<dbReference type="InterPro" id="IPR023181">
    <property type="entry name" value="Homospermid_syn-like_C"/>
</dbReference>
<dbReference type="AlphaFoldDB" id="A0A2S9Y4H2"/>
<proteinExistence type="predicted"/>
<sequence length="408" mass="44099">MLGAAGGVGRATLALLEGHPLGQALLPGTSELLLHDRAPASHATPTPDLARWLPATELDNKQDIARLLCEHRPDEVIELAVVGTWDCMSACAEVGASYLTTAYDTWQGTELLDPDDARCMLRSRALFDPPDVEVGVHLLCMGMNPGLINVLVARGLHELATRSGRAPSLDALDLYAILLTELDATTTTTPLEPASERFPCTWCPDGCLDEILEPEAMMTVNGEPAVLDHPPHRAFYEARCGDELIHGHIVPHEELVSLGAMYPSVELAYCYRPPPATRAALAAAPDRLPDDWPTRRLYPPDHLEDLRGFNRLGALLCSRTLGELWVGWDTPVADALPYSTNATLLQVAAGVLAGWSELRTAAPGVYLPEELDTARTLGLAAQVLGPLRVVWDRDAVPRAVAKRRVGPA</sequence>